<protein>
    <submittedName>
        <fullName evidence="2">Uncharacterized protein</fullName>
    </submittedName>
</protein>
<proteinExistence type="predicted"/>
<dbReference type="Proteomes" id="UP000028480">
    <property type="component" value="Unassembled WGS sequence"/>
</dbReference>
<dbReference type="AlphaFoldDB" id="A0A077QF38"/>
<dbReference type="EMBL" id="CBTB010000072">
    <property type="protein sequence ID" value="CDH31723.1"/>
    <property type="molecule type" value="Genomic_DNA"/>
</dbReference>
<sequence length="46" mass="4704">MGVGIIRRADQADNGGADGGNGAGACVDFLHAHAMMIILGHSEKLR</sequence>
<organism evidence="2">
    <name type="scientific">Xenorhabdus bovienii str. Intermedium</name>
    <dbReference type="NCBI Taxonomy" id="1379677"/>
    <lineage>
        <taxon>Bacteria</taxon>
        <taxon>Pseudomonadati</taxon>
        <taxon>Pseudomonadota</taxon>
        <taxon>Gammaproteobacteria</taxon>
        <taxon>Enterobacterales</taxon>
        <taxon>Morganellaceae</taxon>
        <taxon>Xenorhabdus</taxon>
    </lineage>
</organism>
<dbReference type="HOGENOM" id="CLU_3190718_0_0_6"/>
<accession>A0A077QF38</accession>
<evidence type="ECO:0000313" key="2">
    <source>
        <dbReference type="EMBL" id="CDH31723.1"/>
    </source>
</evidence>
<reference evidence="2" key="1">
    <citation type="submission" date="2013-07" db="EMBL/GenBank/DDBJ databases">
        <title>Sub-species coevolution in mutualistic symbiosis.</title>
        <authorList>
            <person name="Murfin K."/>
            <person name="Klassen J."/>
            <person name="Lee M."/>
            <person name="Forst S."/>
            <person name="Stock P."/>
            <person name="Goodrich-Blair H."/>
        </authorList>
    </citation>
    <scope>NUCLEOTIDE SEQUENCE [LARGE SCALE GENOMIC DNA]</scope>
    <source>
        <strain evidence="2">Intermedium</strain>
    </source>
</reference>
<name>A0A077QF38_XENBV</name>
<evidence type="ECO:0000256" key="1">
    <source>
        <dbReference type="SAM" id="MobiDB-lite"/>
    </source>
</evidence>
<gene>
    <name evidence="2" type="ORF">XBI1_1630007</name>
</gene>
<feature type="region of interest" description="Disordered" evidence="1">
    <location>
        <begin position="1"/>
        <end position="20"/>
    </location>
</feature>
<comment type="caution">
    <text evidence="2">The sequence shown here is derived from an EMBL/GenBank/DDBJ whole genome shotgun (WGS) entry which is preliminary data.</text>
</comment>